<keyword evidence="3" id="KW-1185">Reference proteome</keyword>
<accession>A0AA40FJV7</accession>
<comment type="caution">
    <text evidence="2">The sequence shown here is derived from an EMBL/GenBank/DDBJ whole genome shotgun (WGS) entry which is preliminary data.</text>
</comment>
<organism evidence="2 3">
    <name type="scientific">Melipona bicolor</name>
    <dbReference type="NCBI Taxonomy" id="60889"/>
    <lineage>
        <taxon>Eukaryota</taxon>
        <taxon>Metazoa</taxon>
        <taxon>Ecdysozoa</taxon>
        <taxon>Arthropoda</taxon>
        <taxon>Hexapoda</taxon>
        <taxon>Insecta</taxon>
        <taxon>Pterygota</taxon>
        <taxon>Neoptera</taxon>
        <taxon>Endopterygota</taxon>
        <taxon>Hymenoptera</taxon>
        <taxon>Apocrita</taxon>
        <taxon>Aculeata</taxon>
        <taxon>Apoidea</taxon>
        <taxon>Anthophila</taxon>
        <taxon>Apidae</taxon>
        <taxon>Melipona</taxon>
    </lineage>
</organism>
<dbReference type="AlphaFoldDB" id="A0AA40FJV7"/>
<gene>
    <name evidence="2" type="ORF">K0M31_012415</name>
</gene>
<evidence type="ECO:0000313" key="3">
    <source>
        <dbReference type="Proteomes" id="UP001177670"/>
    </source>
</evidence>
<sequence>MVNPDPWIVRDETRFRSQRHGKPIYLYACPAFLTYSTVPPTTTTTTTAMRTTECPNDHTTAPQQSIRNNGPGPISSELFLT</sequence>
<dbReference type="EMBL" id="JAHYIQ010000031">
    <property type="protein sequence ID" value="KAK1120435.1"/>
    <property type="molecule type" value="Genomic_DNA"/>
</dbReference>
<feature type="compositionally biased region" description="Low complexity" evidence="1">
    <location>
        <begin position="43"/>
        <end position="54"/>
    </location>
</feature>
<feature type="region of interest" description="Disordered" evidence="1">
    <location>
        <begin position="43"/>
        <end position="81"/>
    </location>
</feature>
<evidence type="ECO:0000256" key="1">
    <source>
        <dbReference type="SAM" id="MobiDB-lite"/>
    </source>
</evidence>
<name>A0AA40FJV7_9HYME</name>
<feature type="compositionally biased region" description="Polar residues" evidence="1">
    <location>
        <begin position="57"/>
        <end position="68"/>
    </location>
</feature>
<dbReference type="Proteomes" id="UP001177670">
    <property type="component" value="Unassembled WGS sequence"/>
</dbReference>
<reference evidence="2" key="1">
    <citation type="submission" date="2021-10" db="EMBL/GenBank/DDBJ databases">
        <title>Melipona bicolor Genome sequencing and assembly.</title>
        <authorList>
            <person name="Araujo N.S."/>
            <person name="Arias M.C."/>
        </authorList>
    </citation>
    <scope>NUCLEOTIDE SEQUENCE</scope>
    <source>
        <strain evidence="2">USP_2M_L1-L4_2017</strain>
        <tissue evidence="2">Whole body</tissue>
    </source>
</reference>
<protein>
    <submittedName>
        <fullName evidence="2">Uncharacterized protein</fullName>
    </submittedName>
</protein>
<proteinExistence type="predicted"/>
<evidence type="ECO:0000313" key="2">
    <source>
        <dbReference type="EMBL" id="KAK1120435.1"/>
    </source>
</evidence>